<dbReference type="EMBL" id="JAACXV010014075">
    <property type="protein sequence ID" value="KAF7270635.1"/>
    <property type="molecule type" value="Genomic_DNA"/>
</dbReference>
<proteinExistence type="predicted"/>
<accession>A0A834HY20</accession>
<dbReference type="AlphaFoldDB" id="A0A834HY20"/>
<dbReference type="Proteomes" id="UP000625711">
    <property type="component" value="Unassembled WGS sequence"/>
</dbReference>
<keyword evidence="3" id="KW-1185">Reference proteome</keyword>
<gene>
    <name evidence="2" type="ORF">GWI33_016431</name>
</gene>
<evidence type="ECO:0000313" key="2">
    <source>
        <dbReference type="EMBL" id="KAF7270635.1"/>
    </source>
</evidence>
<evidence type="ECO:0000313" key="3">
    <source>
        <dbReference type="Proteomes" id="UP000625711"/>
    </source>
</evidence>
<comment type="caution">
    <text evidence="2">The sequence shown here is derived from an EMBL/GenBank/DDBJ whole genome shotgun (WGS) entry which is preliminary data.</text>
</comment>
<organism evidence="2 3">
    <name type="scientific">Rhynchophorus ferrugineus</name>
    <name type="common">Red palm weevil</name>
    <name type="synonym">Curculio ferrugineus</name>
    <dbReference type="NCBI Taxonomy" id="354439"/>
    <lineage>
        <taxon>Eukaryota</taxon>
        <taxon>Metazoa</taxon>
        <taxon>Ecdysozoa</taxon>
        <taxon>Arthropoda</taxon>
        <taxon>Hexapoda</taxon>
        <taxon>Insecta</taxon>
        <taxon>Pterygota</taxon>
        <taxon>Neoptera</taxon>
        <taxon>Endopterygota</taxon>
        <taxon>Coleoptera</taxon>
        <taxon>Polyphaga</taxon>
        <taxon>Cucujiformia</taxon>
        <taxon>Curculionidae</taxon>
        <taxon>Dryophthorinae</taxon>
        <taxon>Rhynchophorus</taxon>
    </lineage>
</organism>
<evidence type="ECO:0000256" key="1">
    <source>
        <dbReference type="SAM" id="MobiDB-lite"/>
    </source>
</evidence>
<protein>
    <submittedName>
        <fullName evidence="2">Uncharacterized protein</fullName>
    </submittedName>
</protein>
<sequence length="108" mass="11807">MFGERDDSVLSERLAIVIPDIPDLERGELEWNGPRSDADSSRTAPVHPQDDGSVVKPTGFELAPRKNNKKKPRPSVPPGEKPHDDRSSSIGRLGPLTPSSPIPEHVLE</sequence>
<feature type="region of interest" description="Disordered" evidence="1">
    <location>
        <begin position="21"/>
        <end position="108"/>
    </location>
</feature>
<reference evidence="2" key="1">
    <citation type="submission" date="2020-08" db="EMBL/GenBank/DDBJ databases">
        <title>Genome sequencing and assembly of the red palm weevil Rhynchophorus ferrugineus.</title>
        <authorList>
            <person name="Dias G.B."/>
            <person name="Bergman C.M."/>
            <person name="Manee M."/>
        </authorList>
    </citation>
    <scope>NUCLEOTIDE SEQUENCE</scope>
    <source>
        <strain evidence="2">AA-2017</strain>
        <tissue evidence="2">Whole larva</tissue>
    </source>
</reference>
<name>A0A834HY20_RHYFE</name>